<dbReference type="STRING" id="1122192.SAMN02745673_01756"/>
<dbReference type="RefSeq" id="WP_235000869.1">
    <property type="nucleotide sequence ID" value="NZ_FUWS01000004.1"/>
</dbReference>
<dbReference type="AlphaFoldDB" id="A0A1T4PD90"/>
<name>A0A1T4PD90_9ACTN</name>
<gene>
    <name evidence="1" type="ORF">SAMN02745673_01756</name>
</gene>
<evidence type="ECO:0008006" key="3">
    <source>
        <dbReference type="Google" id="ProtNLM"/>
    </source>
</evidence>
<evidence type="ECO:0000313" key="2">
    <source>
        <dbReference type="Proteomes" id="UP000190637"/>
    </source>
</evidence>
<dbReference type="Proteomes" id="UP000190637">
    <property type="component" value="Unassembled WGS sequence"/>
</dbReference>
<protein>
    <recommendedName>
        <fullName evidence="3">Methyltransferase domain-containing protein</fullName>
    </recommendedName>
</protein>
<sequence>MHPATSRDSLFRGLAAVVAPGGTLLIAGHHPAHPRTGVAHAAVAHMRFTPEKVAAGPPSNEWEIVVAEARPRTITDPHGREVIMRDTVLRARRRS</sequence>
<proteinExistence type="predicted"/>
<dbReference type="Gene3D" id="3.40.50.150">
    <property type="entry name" value="Vaccinia Virus protein VP39"/>
    <property type="match status" value="1"/>
</dbReference>
<reference evidence="1 2" key="1">
    <citation type="submission" date="2017-02" db="EMBL/GenBank/DDBJ databases">
        <authorList>
            <person name="Peterson S.W."/>
        </authorList>
    </citation>
    <scope>NUCLEOTIDE SEQUENCE [LARGE SCALE GENOMIC DNA]</scope>
    <source>
        <strain evidence="1 2">DSM 45154</strain>
    </source>
</reference>
<accession>A0A1T4PD90</accession>
<dbReference type="EMBL" id="FUWS01000004">
    <property type="protein sequence ID" value="SJZ89545.1"/>
    <property type="molecule type" value="Genomic_DNA"/>
</dbReference>
<organism evidence="1 2">
    <name type="scientific">Marinactinospora thermotolerans DSM 45154</name>
    <dbReference type="NCBI Taxonomy" id="1122192"/>
    <lineage>
        <taxon>Bacteria</taxon>
        <taxon>Bacillati</taxon>
        <taxon>Actinomycetota</taxon>
        <taxon>Actinomycetes</taxon>
        <taxon>Streptosporangiales</taxon>
        <taxon>Nocardiopsidaceae</taxon>
        <taxon>Marinactinospora</taxon>
    </lineage>
</organism>
<evidence type="ECO:0000313" key="1">
    <source>
        <dbReference type="EMBL" id="SJZ89545.1"/>
    </source>
</evidence>
<keyword evidence="2" id="KW-1185">Reference proteome</keyword>
<dbReference type="InterPro" id="IPR029063">
    <property type="entry name" value="SAM-dependent_MTases_sf"/>
</dbReference>